<organism evidence="1">
    <name type="scientific">uncultured Caudovirales phage</name>
    <dbReference type="NCBI Taxonomy" id="2100421"/>
    <lineage>
        <taxon>Viruses</taxon>
        <taxon>Duplodnaviria</taxon>
        <taxon>Heunggongvirae</taxon>
        <taxon>Uroviricota</taxon>
        <taxon>Caudoviricetes</taxon>
        <taxon>Peduoviridae</taxon>
        <taxon>Maltschvirus</taxon>
        <taxon>Maltschvirus maltsch</taxon>
    </lineage>
</organism>
<name>A0A6J5MCK6_9CAUD</name>
<evidence type="ECO:0008006" key="2">
    <source>
        <dbReference type="Google" id="ProtNLM"/>
    </source>
</evidence>
<reference evidence="1" key="1">
    <citation type="submission" date="2020-04" db="EMBL/GenBank/DDBJ databases">
        <authorList>
            <person name="Chiriac C."/>
            <person name="Salcher M."/>
            <person name="Ghai R."/>
            <person name="Kavagutti S V."/>
        </authorList>
    </citation>
    <scope>NUCLEOTIDE SEQUENCE</scope>
</reference>
<accession>A0A6J5MCK6</accession>
<gene>
    <name evidence="1" type="ORF">UFOVP458_68</name>
</gene>
<dbReference type="EMBL" id="LR796437">
    <property type="protein sequence ID" value="CAB4144815.1"/>
    <property type="molecule type" value="Genomic_DNA"/>
</dbReference>
<proteinExistence type="predicted"/>
<dbReference type="Gene3D" id="3.90.320.10">
    <property type="match status" value="1"/>
</dbReference>
<dbReference type="InterPro" id="IPR011604">
    <property type="entry name" value="PDDEXK-like_dom_sf"/>
</dbReference>
<sequence>QFQVTTDFFYKGFKHKGIKDAEGVDRNGKRVIWDLKRMGARSGEQLVRSQIRHNQYDLQAAIYCHKFDEINEPVDYFIIAVDNEGYVTPFRISRDAREKAKFQWNRLIAAAHRVNMEGLDMGPEFWADSEGFFDF</sequence>
<protein>
    <recommendedName>
        <fullName evidence="2">PD-(D/E)XK endonuclease-like domain-containing protein</fullName>
    </recommendedName>
</protein>
<feature type="non-terminal residue" evidence="1">
    <location>
        <position position="1"/>
    </location>
</feature>
<evidence type="ECO:0000313" key="1">
    <source>
        <dbReference type="EMBL" id="CAB4144815.1"/>
    </source>
</evidence>